<feature type="domain" description="DUF4328" evidence="2">
    <location>
        <begin position="60"/>
        <end position="210"/>
    </location>
</feature>
<dbReference type="RefSeq" id="WP_286485859.1">
    <property type="nucleotide sequence ID" value="NZ_JACALR010000003.1"/>
</dbReference>
<keyword evidence="1" id="KW-0472">Membrane</keyword>
<protein>
    <submittedName>
        <fullName evidence="3">DUF4328 domain-containing protein</fullName>
    </submittedName>
</protein>
<reference evidence="3" key="1">
    <citation type="submission" date="2020-06" db="EMBL/GenBank/DDBJ databases">
        <authorList>
            <person name="Dong N."/>
        </authorList>
    </citation>
    <scope>NUCLEOTIDE SEQUENCE</scope>
    <source>
        <strain evidence="3">210</strain>
    </source>
</reference>
<dbReference type="Pfam" id="PF14219">
    <property type="entry name" value="DUF4328"/>
    <property type="match status" value="1"/>
</dbReference>
<feature type="transmembrane region" description="Helical" evidence="1">
    <location>
        <begin position="187"/>
        <end position="206"/>
    </location>
</feature>
<reference evidence="3" key="2">
    <citation type="journal article" date="2022" name="Sci. Total Environ.">
        <title>Prevalence, transmission, and molecular epidemiology of tet(X)-positive bacteria among humans, animals, and environmental niches in China: An epidemiological, and genomic-based study.</title>
        <authorList>
            <person name="Dong N."/>
            <person name="Zeng Y."/>
            <person name="Cai C."/>
            <person name="Sun C."/>
            <person name="Lu J."/>
            <person name="Liu C."/>
            <person name="Zhou H."/>
            <person name="Sun Q."/>
            <person name="Shu L."/>
            <person name="Wang H."/>
            <person name="Wang Y."/>
            <person name="Wang S."/>
            <person name="Wu C."/>
            <person name="Chan E.W."/>
            <person name="Chen G."/>
            <person name="Shen Z."/>
            <person name="Chen S."/>
            <person name="Zhang R."/>
        </authorList>
    </citation>
    <scope>NUCLEOTIDE SEQUENCE</scope>
    <source>
        <strain evidence="3">210</strain>
    </source>
</reference>
<keyword evidence="1" id="KW-1133">Transmembrane helix</keyword>
<feature type="transmembrane region" description="Helical" evidence="1">
    <location>
        <begin position="64"/>
        <end position="86"/>
    </location>
</feature>
<evidence type="ECO:0000256" key="1">
    <source>
        <dbReference type="SAM" id="Phobius"/>
    </source>
</evidence>
<dbReference type="EMBL" id="JACALR010000003">
    <property type="protein sequence ID" value="MDM1551280.1"/>
    <property type="molecule type" value="Genomic_DNA"/>
</dbReference>
<sequence length="230" mass="26894">MNENELNFENYQSNLKRKNNVILSFYIALGTSLLSFFVGIYYYIELDKFVNSEVEDISVIEGIYGITGIMQGISIIATMIFFVLWFRRAYANLKRIGLSIENNDSMAFWGFVIPIINFVKPLKIAKEIDLKYDYLLHKFNENYHSNPNNYSILTAWWIVYWVDNIVTRIATKYNLSSLEQILDNQKIMLFSDVVSLISILLTILMIKTLSKSENELEQYLKLEELNSNNL</sequence>
<dbReference type="AlphaFoldDB" id="A0AAW7DKV6"/>
<dbReference type="Proteomes" id="UP001173578">
    <property type="component" value="Unassembled WGS sequence"/>
</dbReference>
<comment type="caution">
    <text evidence="3">The sequence shown here is derived from an EMBL/GenBank/DDBJ whole genome shotgun (WGS) entry which is preliminary data.</text>
</comment>
<dbReference type="InterPro" id="IPR025565">
    <property type="entry name" value="DUF4328"/>
</dbReference>
<evidence type="ECO:0000313" key="3">
    <source>
        <dbReference type="EMBL" id="MDM1551280.1"/>
    </source>
</evidence>
<accession>A0AAW7DKV6</accession>
<feature type="transmembrane region" description="Helical" evidence="1">
    <location>
        <begin position="21"/>
        <end position="44"/>
    </location>
</feature>
<evidence type="ECO:0000313" key="4">
    <source>
        <dbReference type="Proteomes" id="UP001173578"/>
    </source>
</evidence>
<name>A0AAW7DKV6_9FLAO</name>
<gene>
    <name evidence="3" type="ORF">HX095_08630</name>
</gene>
<proteinExistence type="predicted"/>
<evidence type="ECO:0000259" key="2">
    <source>
        <dbReference type="Pfam" id="PF14219"/>
    </source>
</evidence>
<keyword evidence="1" id="KW-0812">Transmembrane</keyword>
<organism evidence="3 4">
    <name type="scientific">Empedobacter falsenii</name>
    <dbReference type="NCBI Taxonomy" id="343874"/>
    <lineage>
        <taxon>Bacteria</taxon>
        <taxon>Pseudomonadati</taxon>
        <taxon>Bacteroidota</taxon>
        <taxon>Flavobacteriia</taxon>
        <taxon>Flavobacteriales</taxon>
        <taxon>Weeksellaceae</taxon>
        <taxon>Empedobacter</taxon>
    </lineage>
</organism>